<gene>
    <name evidence="1" type="ORF">HF682_13630</name>
</gene>
<keyword evidence="2" id="KW-1185">Reference proteome</keyword>
<name>A0A847RYH3_9NEIS</name>
<dbReference type="RefSeq" id="WP_168877869.1">
    <property type="nucleotide sequence ID" value="NZ_JABAIM010000003.1"/>
</dbReference>
<protein>
    <submittedName>
        <fullName evidence="1">Uncharacterized protein</fullName>
    </submittedName>
</protein>
<accession>A0A847RYH3</accession>
<organism evidence="1 2">
    <name type="scientific">Leeia aquatica</name>
    <dbReference type="NCBI Taxonomy" id="2725557"/>
    <lineage>
        <taxon>Bacteria</taxon>
        <taxon>Pseudomonadati</taxon>
        <taxon>Pseudomonadota</taxon>
        <taxon>Betaproteobacteria</taxon>
        <taxon>Neisseriales</taxon>
        <taxon>Leeiaceae</taxon>
        <taxon>Leeia</taxon>
    </lineage>
</organism>
<comment type="caution">
    <text evidence="1">The sequence shown here is derived from an EMBL/GenBank/DDBJ whole genome shotgun (WGS) entry which is preliminary data.</text>
</comment>
<evidence type="ECO:0000313" key="2">
    <source>
        <dbReference type="Proteomes" id="UP000587991"/>
    </source>
</evidence>
<dbReference type="EMBL" id="JABAIM010000003">
    <property type="protein sequence ID" value="NLR76200.1"/>
    <property type="molecule type" value="Genomic_DNA"/>
</dbReference>
<dbReference type="AlphaFoldDB" id="A0A847RYH3"/>
<proteinExistence type="predicted"/>
<sequence>MHWVQALIAPRAVLIEASLTLPSAVICPLQHGLSLLPVTHAVEHELQTSAWAQQEPHPPLVEDIAAGLAPLAAQLSHRGPVLYAATFFHGGMGYQDALVWEEGQLTLKLSDTPHDMSNWPDTPISLALRHLGIVAKPGLDEFDSVGLGLHRSNEAWADEYSKH</sequence>
<evidence type="ECO:0000313" key="1">
    <source>
        <dbReference type="EMBL" id="NLR76200.1"/>
    </source>
</evidence>
<dbReference type="Proteomes" id="UP000587991">
    <property type="component" value="Unassembled WGS sequence"/>
</dbReference>
<reference evidence="1 2" key="1">
    <citation type="submission" date="2020-04" db="EMBL/GenBank/DDBJ databases">
        <title>Draft genome of Leeia sp. IMCC25680.</title>
        <authorList>
            <person name="Song J."/>
            <person name="Cho J.-C."/>
        </authorList>
    </citation>
    <scope>NUCLEOTIDE SEQUENCE [LARGE SCALE GENOMIC DNA]</scope>
    <source>
        <strain evidence="1 2">IMCC25680</strain>
    </source>
</reference>